<dbReference type="PANTHER" id="PTHR11505">
    <property type="entry name" value="L1 TRANSPOSABLE ELEMENT-RELATED"/>
    <property type="match status" value="1"/>
</dbReference>
<dbReference type="AlphaFoldDB" id="A0A3P9HWV0"/>
<protein>
    <recommendedName>
        <fullName evidence="4">L1 transposable element RRM domain-containing protein</fullName>
    </recommendedName>
</protein>
<name>A0A3P9HWV0_ORYLA</name>
<keyword evidence="1" id="KW-0175">Coiled coil</keyword>
<feature type="coiled-coil region" evidence="1">
    <location>
        <begin position="37"/>
        <end position="71"/>
    </location>
</feature>
<evidence type="ECO:0000313" key="3">
    <source>
        <dbReference type="Proteomes" id="UP000265200"/>
    </source>
</evidence>
<sequence length="220" mass="24986">MESEIREYRESVTSELTSLAATVRGMEESLSACTEDVTLLQNDVHRLNAIVENLQNKCEDLEARSRRNNIRLVGVPEDKICSTASIAALLQQAFSLKEAPRLDRAHRALFPAPGRGKPPRVIVARCHYFQDCANILCLAREKQRIKMDGMAISVFPDYTAKTAKDRAAFNDVRRQLRGVEGVRFGILFPDRLRITYKGEEKTFSSPEEAQKYITQNIKQR</sequence>
<reference evidence="2 3" key="2">
    <citation type="submission" date="2017-04" db="EMBL/GenBank/DDBJ databases">
        <title>CpG methylation of centromeres and impact of large insertions on vertebrate speciation.</title>
        <authorList>
            <person name="Ichikawa K."/>
            <person name="Yoshimura J."/>
            <person name="Morishita S."/>
        </authorList>
    </citation>
    <scope>NUCLEOTIDE SEQUENCE</scope>
    <source>
        <strain evidence="2 3">HSOK</strain>
    </source>
</reference>
<dbReference type="InterPro" id="IPR004244">
    <property type="entry name" value="Transposase_22"/>
</dbReference>
<accession>A0A3P9HWV0</accession>
<dbReference type="InterPro" id="IPR042566">
    <property type="entry name" value="L1_C"/>
</dbReference>
<dbReference type="Ensembl" id="ENSORLT00015019278.1">
    <property type="protein sequence ID" value="ENSORLP00015012222.1"/>
    <property type="gene ID" value="ENSORLG00015013076.1"/>
</dbReference>
<reference evidence="2" key="4">
    <citation type="submission" date="2025-09" db="UniProtKB">
        <authorList>
            <consortium name="Ensembl"/>
        </authorList>
    </citation>
    <scope>IDENTIFICATION</scope>
    <source>
        <strain evidence="2">HSOK</strain>
    </source>
</reference>
<organism evidence="2 3">
    <name type="scientific">Oryzias latipes</name>
    <name type="common">Japanese rice fish</name>
    <name type="synonym">Japanese killifish</name>
    <dbReference type="NCBI Taxonomy" id="8090"/>
    <lineage>
        <taxon>Eukaryota</taxon>
        <taxon>Metazoa</taxon>
        <taxon>Chordata</taxon>
        <taxon>Craniata</taxon>
        <taxon>Vertebrata</taxon>
        <taxon>Euteleostomi</taxon>
        <taxon>Actinopterygii</taxon>
        <taxon>Neopterygii</taxon>
        <taxon>Teleostei</taxon>
        <taxon>Neoteleostei</taxon>
        <taxon>Acanthomorphata</taxon>
        <taxon>Ovalentaria</taxon>
        <taxon>Atherinomorphae</taxon>
        <taxon>Beloniformes</taxon>
        <taxon>Adrianichthyidae</taxon>
        <taxon>Oryziinae</taxon>
        <taxon>Oryzias</taxon>
    </lineage>
</organism>
<reference evidence="2" key="3">
    <citation type="submission" date="2025-08" db="UniProtKB">
        <authorList>
            <consortium name="Ensembl"/>
        </authorList>
    </citation>
    <scope>IDENTIFICATION</scope>
    <source>
        <strain evidence="2">HSOK</strain>
    </source>
</reference>
<evidence type="ECO:0008006" key="4">
    <source>
        <dbReference type="Google" id="ProtNLM"/>
    </source>
</evidence>
<dbReference type="Gene3D" id="3.30.250.20">
    <property type="entry name" value="L1 transposable element, C-terminal domain"/>
    <property type="match status" value="1"/>
</dbReference>
<proteinExistence type="predicted"/>
<dbReference type="Proteomes" id="UP000265200">
    <property type="component" value="Chromosome 12"/>
</dbReference>
<evidence type="ECO:0000313" key="2">
    <source>
        <dbReference type="Ensembl" id="ENSORLP00015012222.1"/>
    </source>
</evidence>
<reference key="1">
    <citation type="journal article" date="2007" name="Nature">
        <title>The medaka draft genome and insights into vertebrate genome evolution.</title>
        <authorList>
            <person name="Kasahara M."/>
            <person name="Naruse K."/>
            <person name="Sasaki S."/>
            <person name="Nakatani Y."/>
            <person name="Qu W."/>
            <person name="Ahsan B."/>
            <person name="Yamada T."/>
            <person name="Nagayasu Y."/>
            <person name="Doi K."/>
            <person name="Kasai Y."/>
            <person name="Jindo T."/>
            <person name="Kobayashi D."/>
            <person name="Shimada A."/>
            <person name="Toyoda A."/>
            <person name="Kuroki Y."/>
            <person name="Fujiyama A."/>
            <person name="Sasaki T."/>
            <person name="Shimizu A."/>
            <person name="Asakawa S."/>
            <person name="Shimizu N."/>
            <person name="Hashimoto S."/>
            <person name="Yang J."/>
            <person name="Lee Y."/>
            <person name="Matsushima K."/>
            <person name="Sugano S."/>
            <person name="Sakaizumi M."/>
            <person name="Narita T."/>
            <person name="Ohishi K."/>
            <person name="Haga S."/>
            <person name="Ohta F."/>
            <person name="Nomoto H."/>
            <person name="Nogata K."/>
            <person name="Morishita T."/>
            <person name="Endo T."/>
            <person name="Shin-I T."/>
            <person name="Takeda H."/>
            <person name="Morishita S."/>
            <person name="Kohara Y."/>
        </authorList>
    </citation>
    <scope>NUCLEOTIDE SEQUENCE [LARGE SCALE GENOMIC DNA]</scope>
    <source>
        <strain>Hd-rR</strain>
    </source>
</reference>
<evidence type="ECO:0000256" key="1">
    <source>
        <dbReference type="SAM" id="Coils"/>
    </source>
</evidence>